<comment type="subcellular location">
    <subcellularLocation>
        <location evidence="1">Endomembrane system</location>
        <topology evidence="1">Multi-pass membrane protein</topology>
    </subcellularLocation>
</comment>
<evidence type="ECO:0000256" key="1">
    <source>
        <dbReference type="ARBA" id="ARBA00004127"/>
    </source>
</evidence>
<keyword evidence="4 5" id="KW-0472">Membrane</keyword>
<evidence type="ECO:0000256" key="3">
    <source>
        <dbReference type="ARBA" id="ARBA00022989"/>
    </source>
</evidence>
<evidence type="ECO:0000313" key="8">
    <source>
        <dbReference type="Proteomes" id="UP001549122"/>
    </source>
</evidence>
<name>A0ABV2FHI5_9STRE</name>
<gene>
    <name evidence="7" type="ORF">ABID29_001135</name>
</gene>
<evidence type="ECO:0000256" key="5">
    <source>
        <dbReference type="SAM" id="Phobius"/>
    </source>
</evidence>
<feature type="domain" description="DUF1232" evidence="6">
    <location>
        <begin position="78"/>
        <end position="111"/>
    </location>
</feature>
<keyword evidence="2 5" id="KW-0812">Transmembrane</keyword>
<evidence type="ECO:0000256" key="4">
    <source>
        <dbReference type="ARBA" id="ARBA00023136"/>
    </source>
</evidence>
<dbReference type="InterPro" id="IPR010652">
    <property type="entry name" value="DUF1232"/>
</dbReference>
<dbReference type="Proteomes" id="UP001549122">
    <property type="component" value="Unassembled WGS sequence"/>
</dbReference>
<accession>A0ABV2FHI5</accession>
<organism evidence="7 8">
    <name type="scientific">Streptococcus rupicaprae</name>
    <dbReference type="NCBI Taxonomy" id="759619"/>
    <lineage>
        <taxon>Bacteria</taxon>
        <taxon>Bacillati</taxon>
        <taxon>Bacillota</taxon>
        <taxon>Bacilli</taxon>
        <taxon>Lactobacillales</taxon>
        <taxon>Streptococcaceae</taxon>
        <taxon>Streptococcus</taxon>
    </lineage>
</organism>
<proteinExistence type="predicted"/>
<dbReference type="EMBL" id="JBEPLO010000010">
    <property type="protein sequence ID" value="MET3558022.1"/>
    <property type="molecule type" value="Genomic_DNA"/>
</dbReference>
<sequence>MKLNIGHKKALEAMQSRYKKAEEILKDDAKMEPFLAKLEQKIARIPFVREEIKAIPILIAMVRSYWKGDYRKVPTKTIIAIISALLYFLSPIDVVPDWIPFLGQLDDVIVIGTCWKLVHNDIDAYRKWKQER</sequence>
<evidence type="ECO:0000259" key="6">
    <source>
        <dbReference type="Pfam" id="PF06803"/>
    </source>
</evidence>
<dbReference type="RefSeq" id="WP_354365003.1">
    <property type="nucleotide sequence ID" value="NZ_JBEPLO010000010.1"/>
</dbReference>
<evidence type="ECO:0000313" key="7">
    <source>
        <dbReference type="EMBL" id="MET3558022.1"/>
    </source>
</evidence>
<comment type="caution">
    <text evidence="7">The sequence shown here is derived from an EMBL/GenBank/DDBJ whole genome shotgun (WGS) entry which is preliminary data.</text>
</comment>
<evidence type="ECO:0000256" key="2">
    <source>
        <dbReference type="ARBA" id="ARBA00022692"/>
    </source>
</evidence>
<dbReference type="Pfam" id="PF06803">
    <property type="entry name" value="DUF1232"/>
    <property type="match status" value="1"/>
</dbReference>
<feature type="transmembrane region" description="Helical" evidence="5">
    <location>
        <begin position="73"/>
        <end position="92"/>
    </location>
</feature>
<keyword evidence="3 5" id="KW-1133">Transmembrane helix</keyword>
<protein>
    <submittedName>
        <fullName evidence="7">Uncharacterized membrane protein YkvA (DUF1232 family)</fullName>
    </submittedName>
</protein>
<keyword evidence="8" id="KW-1185">Reference proteome</keyword>
<reference evidence="7 8" key="1">
    <citation type="submission" date="2024-06" db="EMBL/GenBank/DDBJ databases">
        <title>Genomic Encyclopedia of Type Strains, Phase IV (KMG-IV): sequencing the most valuable type-strain genomes for metagenomic binning, comparative biology and taxonomic classification.</title>
        <authorList>
            <person name="Goeker M."/>
        </authorList>
    </citation>
    <scope>NUCLEOTIDE SEQUENCE [LARGE SCALE GENOMIC DNA]</scope>
    <source>
        <strain evidence="7 8">DSM 28303</strain>
    </source>
</reference>